<protein>
    <submittedName>
        <fullName evidence="1">Methyltransferase domain-containing protein</fullName>
    </submittedName>
</protein>
<dbReference type="Pfam" id="PF02353">
    <property type="entry name" value="CMAS"/>
    <property type="match status" value="1"/>
</dbReference>
<dbReference type="GO" id="GO:0008168">
    <property type="term" value="F:methyltransferase activity"/>
    <property type="evidence" value="ECO:0007669"/>
    <property type="project" value="UniProtKB-KW"/>
</dbReference>
<proteinExistence type="predicted"/>
<accession>A0A3S3QM57</accession>
<dbReference type="RefSeq" id="WP_128388546.1">
    <property type="nucleotide sequence ID" value="NZ_SBII01000002.1"/>
</dbReference>
<reference evidence="1 2" key="1">
    <citation type="submission" date="2019-01" db="EMBL/GenBank/DDBJ databases">
        <title>Flavobacterium sp. nov.,isolated from freshwater.</title>
        <authorList>
            <person name="Zhang R."/>
            <person name="Du Z.-J."/>
        </authorList>
    </citation>
    <scope>NUCLEOTIDE SEQUENCE [LARGE SCALE GENOMIC DNA]</scope>
    <source>
        <strain evidence="1 2">1E403</strain>
    </source>
</reference>
<evidence type="ECO:0000313" key="1">
    <source>
        <dbReference type="EMBL" id="RWX02268.1"/>
    </source>
</evidence>
<keyword evidence="1" id="KW-0489">Methyltransferase</keyword>
<dbReference type="EMBL" id="SBII01000002">
    <property type="protein sequence ID" value="RWX02268.1"/>
    <property type="molecule type" value="Genomic_DNA"/>
</dbReference>
<keyword evidence="1" id="KW-0808">Transferase</keyword>
<dbReference type="InterPro" id="IPR029063">
    <property type="entry name" value="SAM-dependent_MTases_sf"/>
</dbReference>
<dbReference type="GO" id="GO:0032259">
    <property type="term" value="P:methylation"/>
    <property type="evidence" value="ECO:0007669"/>
    <property type="project" value="UniProtKB-KW"/>
</dbReference>
<dbReference type="AlphaFoldDB" id="A0A3S3QM57"/>
<gene>
    <name evidence="1" type="ORF">EPI11_03360</name>
</gene>
<dbReference type="PANTHER" id="PTHR44742">
    <property type="match status" value="1"/>
</dbReference>
<dbReference type="PANTHER" id="PTHR44742:SF2">
    <property type="entry name" value="24-METHYLENESTEROL C-METHYLTRANSFERASE 2"/>
    <property type="match status" value="1"/>
</dbReference>
<keyword evidence="2" id="KW-1185">Reference proteome</keyword>
<organism evidence="1 2">
    <name type="scientific">Flavobacterium cerinum</name>
    <dbReference type="NCBI Taxonomy" id="2502784"/>
    <lineage>
        <taxon>Bacteria</taxon>
        <taxon>Pseudomonadati</taxon>
        <taxon>Bacteroidota</taxon>
        <taxon>Flavobacteriia</taxon>
        <taxon>Flavobacteriales</taxon>
        <taxon>Flavobacteriaceae</taxon>
        <taxon>Flavobacterium</taxon>
    </lineage>
</organism>
<dbReference type="CDD" id="cd02440">
    <property type="entry name" value="AdoMet_MTases"/>
    <property type="match status" value="1"/>
</dbReference>
<dbReference type="SUPFAM" id="SSF53335">
    <property type="entry name" value="S-adenosyl-L-methionine-dependent methyltransferases"/>
    <property type="match status" value="1"/>
</dbReference>
<dbReference type="Proteomes" id="UP000287527">
    <property type="component" value="Unassembled WGS sequence"/>
</dbReference>
<sequence length="292" mass="32891">MSTSIYFESNQIAKETNTIETADFYNEATEDYEFWSKDFNMHFGYYSPLQTNPFKRDSMLNEMNRQVYNRLDINGNKRLCDLGCGMGGTMRYGLKKYAGLNITGVTLSEFQAAEGNKILKGLNGTIKKEDYNNTSFENESFDGALAIESFCHSGHSKVSFSEAFRILKPGAKLVVADAFLKKEMQQLCIGGVYCYKNLCDGWSLEKLGDVHNVKKMLEDIGFKNINIEDISMHVAPSVLHVPFAIGGFIIKKLLKKEHLKPQSIKNLKGSLFALLSGAQMNNFGYYIITCTK</sequence>
<dbReference type="OrthoDB" id="9770553at2"/>
<evidence type="ECO:0000313" key="2">
    <source>
        <dbReference type="Proteomes" id="UP000287527"/>
    </source>
</evidence>
<name>A0A3S3QM57_9FLAO</name>
<comment type="caution">
    <text evidence="1">The sequence shown here is derived from an EMBL/GenBank/DDBJ whole genome shotgun (WGS) entry which is preliminary data.</text>
</comment>
<dbReference type="Gene3D" id="3.40.50.150">
    <property type="entry name" value="Vaccinia Virus protein VP39"/>
    <property type="match status" value="1"/>
</dbReference>